<comment type="caution">
    <text evidence="1">The sequence shown here is derived from an EMBL/GenBank/DDBJ whole genome shotgun (WGS) entry which is preliminary data.</text>
</comment>
<proteinExistence type="predicted"/>
<evidence type="ECO:0000313" key="1">
    <source>
        <dbReference type="EMBL" id="OGC92756.1"/>
    </source>
</evidence>
<name>A0A1F4YG83_9BACT</name>
<organism evidence="1 2">
    <name type="scientific">Candidatus Amesbacteria bacterium RIFCSPHIGHO2_01_FULL_48_32b</name>
    <dbReference type="NCBI Taxonomy" id="1797253"/>
    <lineage>
        <taxon>Bacteria</taxon>
        <taxon>Candidatus Amesiibacteriota</taxon>
    </lineage>
</organism>
<accession>A0A1F4YG83</accession>
<protein>
    <submittedName>
        <fullName evidence="1">Uncharacterized protein</fullName>
    </submittedName>
</protein>
<dbReference type="EMBL" id="MEXH01000008">
    <property type="protein sequence ID" value="OGC92756.1"/>
    <property type="molecule type" value="Genomic_DNA"/>
</dbReference>
<evidence type="ECO:0000313" key="2">
    <source>
        <dbReference type="Proteomes" id="UP000178176"/>
    </source>
</evidence>
<dbReference type="Proteomes" id="UP000178176">
    <property type="component" value="Unassembled WGS sequence"/>
</dbReference>
<sequence length="131" mass="14993">MNYELIARLQEIDYSMHIRDIASGSLEPYIISGLLAALFCLTGTGRSQAGSEYLNHNGIPSICVEGGLRYLREEMDRYSQMQAISTLNRLPFLIAHIDKQEKKDYLTLLSLMRVEYHQWPQEALASIQSRL</sequence>
<dbReference type="AlphaFoldDB" id="A0A1F4YG83"/>
<gene>
    <name evidence="1" type="ORF">A2876_00135</name>
</gene>
<reference evidence="1 2" key="1">
    <citation type="journal article" date="2016" name="Nat. Commun.">
        <title>Thousands of microbial genomes shed light on interconnected biogeochemical processes in an aquifer system.</title>
        <authorList>
            <person name="Anantharaman K."/>
            <person name="Brown C.T."/>
            <person name="Hug L.A."/>
            <person name="Sharon I."/>
            <person name="Castelle C.J."/>
            <person name="Probst A.J."/>
            <person name="Thomas B.C."/>
            <person name="Singh A."/>
            <person name="Wilkins M.J."/>
            <person name="Karaoz U."/>
            <person name="Brodie E.L."/>
            <person name="Williams K.H."/>
            <person name="Hubbard S.S."/>
            <person name="Banfield J.F."/>
        </authorList>
    </citation>
    <scope>NUCLEOTIDE SEQUENCE [LARGE SCALE GENOMIC DNA]</scope>
</reference>